<evidence type="ECO:0000313" key="7">
    <source>
        <dbReference type="Proteomes" id="UP001148313"/>
    </source>
</evidence>
<dbReference type="Proteomes" id="UP001148313">
    <property type="component" value="Unassembled WGS sequence"/>
</dbReference>
<comment type="caution">
    <text evidence="6">The sequence shown here is derived from an EMBL/GenBank/DDBJ whole genome shotgun (WGS) entry which is preliminary data.</text>
</comment>
<feature type="domain" description="CENP-V/GFA" evidence="5">
    <location>
        <begin position="4"/>
        <end position="118"/>
    </location>
</feature>
<organism evidence="6 7">
    <name type="scientific">Hoeflea poritis</name>
    <dbReference type="NCBI Taxonomy" id="2993659"/>
    <lineage>
        <taxon>Bacteria</taxon>
        <taxon>Pseudomonadati</taxon>
        <taxon>Pseudomonadota</taxon>
        <taxon>Alphaproteobacteria</taxon>
        <taxon>Hyphomicrobiales</taxon>
        <taxon>Rhizobiaceae</taxon>
        <taxon>Hoeflea</taxon>
    </lineage>
</organism>
<evidence type="ECO:0000256" key="1">
    <source>
        <dbReference type="ARBA" id="ARBA00005495"/>
    </source>
</evidence>
<evidence type="ECO:0000313" key="6">
    <source>
        <dbReference type="EMBL" id="MDA4845161.1"/>
    </source>
</evidence>
<evidence type="ECO:0000259" key="5">
    <source>
        <dbReference type="PROSITE" id="PS51891"/>
    </source>
</evidence>
<name>A0ABT4VKC2_9HYPH</name>
<keyword evidence="7" id="KW-1185">Reference proteome</keyword>
<keyword evidence="2" id="KW-0479">Metal-binding</keyword>
<dbReference type="PANTHER" id="PTHR33337">
    <property type="entry name" value="GFA DOMAIN-CONTAINING PROTEIN"/>
    <property type="match status" value="1"/>
</dbReference>
<proteinExistence type="inferred from homology"/>
<sequence length="154" mass="17552">MMQWSGSCNCTEVSFRTSGRPIFRAVCHCSICQEFNAAEYADILTFRARDIDLNSPGTVAYKSYKKPPLLRRGRCNTCGTPVIEKLNIPLFPKLILVPVGRFAEQDLLPARDFHIFYDCRVKDVPDNLPKASGYLQSQTKFAAFLMRRLLRGRN</sequence>
<dbReference type="Pfam" id="PF04828">
    <property type="entry name" value="GFA"/>
    <property type="match status" value="1"/>
</dbReference>
<dbReference type="PROSITE" id="PS51891">
    <property type="entry name" value="CENP_V_GFA"/>
    <property type="match status" value="1"/>
</dbReference>
<accession>A0ABT4VKC2</accession>
<reference evidence="6" key="1">
    <citation type="submission" date="2022-11" db="EMBL/GenBank/DDBJ databases">
        <title>Hoeflea poritis sp. nov., isolated from scleractinian coral Porites lutea.</title>
        <authorList>
            <person name="Zhang G."/>
            <person name="Wei Q."/>
            <person name="Cai L."/>
        </authorList>
    </citation>
    <scope>NUCLEOTIDE SEQUENCE</scope>
    <source>
        <strain evidence="6">E7-10</strain>
    </source>
</reference>
<dbReference type="SUPFAM" id="SSF51316">
    <property type="entry name" value="Mss4-like"/>
    <property type="match status" value="1"/>
</dbReference>
<keyword evidence="4" id="KW-0456">Lyase</keyword>
<dbReference type="RefSeq" id="WP_271088730.1">
    <property type="nucleotide sequence ID" value="NZ_JAPJZH010000003.1"/>
</dbReference>
<dbReference type="Gene3D" id="3.90.1590.10">
    <property type="entry name" value="glutathione-dependent formaldehyde- activating enzyme (gfa)"/>
    <property type="match status" value="1"/>
</dbReference>
<dbReference type="EMBL" id="JAPJZH010000003">
    <property type="protein sequence ID" value="MDA4845161.1"/>
    <property type="molecule type" value="Genomic_DNA"/>
</dbReference>
<evidence type="ECO:0000256" key="3">
    <source>
        <dbReference type="ARBA" id="ARBA00022833"/>
    </source>
</evidence>
<dbReference type="PANTHER" id="PTHR33337:SF40">
    <property type="entry name" value="CENP-V_GFA DOMAIN-CONTAINING PROTEIN-RELATED"/>
    <property type="match status" value="1"/>
</dbReference>
<keyword evidence="3" id="KW-0862">Zinc</keyword>
<protein>
    <submittedName>
        <fullName evidence="6">GFA family protein</fullName>
    </submittedName>
</protein>
<dbReference type="InterPro" id="IPR006913">
    <property type="entry name" value="CENP-V/GFA"/>
</dbReference>
<dbReference type="InterPro" id="IPR011057">
    <property type="entry name" value="Mss4-like_sf"/>
</dbReference>
<comment type="similarity">
    <text evidence="1">Belongs to the Gfa family.</text>
</comment>
<evidence type="ECO:0000256" key="2">
    <source>
        <dbReference type="ARBA" id="ARBA00022723"/>
    </source>
</evidence>
<evidence type="ECO:0000256" key="4">
    <source>
        <dbReference type="ARBA" id="ARBA00023239"/>
    </source>
</evidence>
<gene>
    <name evidence="6" type="ORF">OOZ53_07345</name>
</gene>